<dbReference type="Pfam" id="PF00582">
    <property type="entry name" value="Usp"/>
    <property type="match status" value="1"/>
</dbReference>
<dbReference type="InterPro" id="IPR006016">
    <property type="entry name" value="UspA"/>
</dbReference>
<evidence type="ECO:0000259" key="2">
    <source>
        <dbReference type="Pfam" id="PF00582"/>
    </source>
</evidence>
<reference evidence="3 4" key="1">
    <citation type="submission" date="2024-07" db="EMBL/GenBank/DDBJ databases">
        <title>The genome sequence of type strain Sediminicola luteus GDMCC 1.2596T.</title>
        <authorList>
            <person name="Liu Y."/>
        </authorList>
    </citation>
    <scope>NUCLEOTIDE SEQUENCE [LARGE SCALE GENOMIC DNA]</scope>
    <source>
        <strain evidence="3 4">GDMCC 1.2596</strain>
    </source>
</reference>
<dbReference type="InterPro" id="IPR006015">
    <property type="entry name" value="Universal_stress_UspA"/>
</dbReference>
<protein>
    <submittedName>
        <fullName evidence="3">Universal stress protein</fullName>
    </submittedName>
</protein>
<dbReference type="SUPFAM" id="SSF52402">
    <property type="entry name" value="Adenine nucleotide alpha hydrolases-like"/>
    <property type="match status" value="2"/>
</dbReference>
<dbReference type="EMBL" id="JBEWYP010000004">
    <property type="protein sequence ID" value="MET7029507.1"/>
    <property type="molecule type" value="Genomic_DNA"/>
</dbReference>
<keyword evidence="4" id="KW-1185">Reference proteome</keyword>
<feature type="domain" description="UspA" evidence="2">
    <location>
        <begin position="2"/>
        <end position="141"/>
    </location>
</feature>
<dbReference type="Gene3D" id="3.40.50.620">
    <property type="entry name" value="HUPs"/>
    <property type="match status" value="2"/>
</dbReference>
<dbReference type="PRINTS" id="PR01438">
    <property type="entry name" value="UNVRSLSTRESS"/>
</dbReference>
<proteinExistence type="inferred from homology"/>
<accession>A0ABV2TXA0</accession>
<dbReference type="CDD" id="cd00293">
    <property type="entry name" value="USP-like"/>
    <property type="match status" value="1"/>
</dbReference>
<sequence>MRILIPTDLSELSKVAIRYAVDFSKDTEVALILLHIVDINAPGRARIGSKKLGEAIKNSSEEGMKDLVASIKTNNNHKIDISYKIIHSSSIQKAVEIAALENKIDLICIGTKGASGLKKILFGSNAAGIIENSSIPVLTIPEFAEYKGLGQMVYSTDLQHVKEEIASVIPFAKLMDSWIHILHINRGKEGFEGDLEEEEERLRKDFSYQKIKFREFKSSSIIEGINKFLTVVEADMVVMFTHHTNFLEKVFQKSVTQNTAFQTRIPLLTFQKE</sequence>
<dbReference type="RefSeq" id="WP_354618323.1">
    <property type="nucleotide sequence ID" value="NZ_JBEWYP010000004.1"/>
</dbReference>
<comment type="caution">
    <text evidence="3">The sequence shown here is derived from an EMBL/GenBank/DDBJ whole genome shotgun (WGS) entry which is preliminary data.</text>
</comment>
<organism evidence="3 4">
    <name type="scientific">Sediminicola luteus</name>
    <dbReference type="NCBI Taxonomy" id="319238"/>
    <lineage>
        <taxon>Bacteria</taxon>
        <taxon>Pseudomonadati</taxon>
        <taxon>Bacteroidota</taxon>
        <taxon>Flavobacteriia</taxon>
        <taxon>Flavobacteriales</taxon>
        <taxon>Flavobacteriaceae</taxon>
        <taxon>Sediminicola</taxon>
    </lineage>
</organism>
<name>A0ABV2TXA0_9FLAO</name>
<dbReference type="PANTHER" id="PTHR46268:SF6">
    <property type="entry name" value="UNIVERSAL STRESS PROTEIN UP12"/>
    <property type="match status" value="1"/>
</dbReference>
<gene>
    <name evidence="3" type="ORF">ABXZ32_08870</name>
</gene>
<evidence type="ECO:0000313" key="3">
    <source>
        <dbReference type="EMBL" id="MET7029507.1"/>
    </source>
</evidence>
<evidence type="ECO:0000256" key="1">
    <source>
        <dbReference type="ARBA" id="ARBA00008791"/>
    </source>
</evidence>
<evidence type="ECO:0000313" key="4">
    <source>
        <dbReference type="Proteomes" id="UP001549773"/>
    </source>
</evidence>
<dbReference type="InterPro" id="IPR014729">
    <property type="entry name" value="Rossmann-like_a/b/a_fold"/>
</dbReference>
<comment type="similarity">
    <text evidence="1">Belongs to the universal stress protein A family.</text>
</comment>
<dbReference type="Proteomes" id="UP001549773">
    <property type="component" value="Unassembled WGS sequence"/>
</dbReference>
<dbReference type="PANTHER" id="PTHR46268">
    <property type="entry name" value="STRESS RESPONSE PROTEIN NHAX"/>
    <property type="match status" value="1"/>
</dbReference>